<feature type="compositionally biased region" description="Basic and acidic residues" evidence="1">
    <location>
        <begin position="719"/>
        <end position="728"/>
    </location>
</feature>
<feature type="domain" description="VIT" evidence="3">
    <location>
        <begin position="6"/>
        <end position="137"/>
    </location>
</feature>
<dbReference type="AlphaFoldDB" id="A0A0L0FZI7"/>
<protein>
    <recommendedName>
        <fullName evidence="6">VWFA domain-containing protein</fullName>
    </recommendedName>
</protein>
<name>A0A0L0FZI7_9EUKA</name>
<dbReference type="InterPro" id="IPR036465">
    <property type="entry name" value="vWFA_dom_sf"/>
</dbReference>
<proteinExistence type="predicted"/>
<dbReference type="SMART" id="SM00609">
    <property type="entry name" value="VIT"/>
    <property type="match status" value="1"/>
</dbReference>
<dbReference type="PROSITE" id="PS50234">
    <property type="entry name" value="VWFA"/>
    <property type="match status" value="1"/>
</dbReference>
<dbReference type="PANTHER" id="PTHR45737:SF6">
    <property type="entry name" value="VON WILLEBRAND FACTOR A DOMAIN-CONTAINING PROTEIN 5A"/>
    <property type="match status" value="1"/>
</dbReference>
<evidence type="ECO:0000259" key="3">
    <source>
        <dbReference type="PROSITE" id="PS51468"/>
    </source>
</evidence>
<dbReference type="Pfam" id="PF08487">
    <property type="entry name" value="VIT"/>
    <property type="match status" value="1"/>
</dbReference>
<dbReference type="InterPro" id="IPR002035">
    <property type="entry name" value="VWF_A"/>
</dbReference>
<dbReference type="EMBL" id="KQ241973">
    <property type="protein sequence ID" value="KNC81976.1"/>
    <property type="molecule type" value="Genomic_DNA"/>
</dbReference>
<feature type="domain" description="VWFA" evidence="2">
    <location>
        <begin position="264"/>
        <end position="434"/>
    </location>
</feature>
<dbReference type="Gene3D" id="3.40.50.410">
    <property type="entry name" value="von Willebrand factor, type A domain"/>
    <property type="match status" value="1"/>
</dbReference>
<dbReference type="eggNOG" id="ENOG502QRPK">
    <property type="taxonomic scope" value="Eukaryota"/>
</dbReference>
<dbReference type="SMART" id="SM00327">
    <property type="entry name" value="VWA"/>
    <property type="match status" value="1"/>
</dbReference>
<dbReference type="InterPro" id="IPR013694">
    <property type="entry name" value="VIT"/>
</dbReference>
<sequence length="877" mass="97226">MSETFGLYWVCATKDRSTPVELASVSATANIVDMAAKVTITQTYTRPNYIPEINELSYAFPLDDKSAVCGFELTVDGRDVEGVVKEKLEAKAEYHQAVSQGYTAALMEEYKADVFRIKLGNLPRNAREISTTITYLVELKMEVGSIKFFVPTFIGARYTPPGCTPTVDRNPNYVPIVLTLEWDMPSRILEVSSPTHPDNVQSNVIDSHATITIRSNTRGGDMVVLCRPEIPHEARACLETSEDGSRVMMVTFVPRLELKEQKCEYIFVVDRSGSMGTGQMDKAKSALQYFLRSLPEDSYVNVVGFGTSYDVLFPKRSARYSERSLEDAAKYAQNMKSNFGGTQILQPLQHIYDILPTVPRYSRQIFLLTDGQISNTQDVIALVAKHAPATRMFGLGIGTGVSHHLMNGIARAGMGTAEYVTDNERMLAATIKQLKASQDPCIQKTVIDWLDEKRATFVERETVADKPAEKKNSLLGYITPSKRVSGILDKVPATMKKQTPFRSPPIFNGDRFLSYFFMDENDSVPTKIVVSVTIRGENDGEPLVIELPIVKENTYEGTDIVHTLAARSMIQDLEESDSYLGTTATVEDDQVKSEVVRLGVKYRLSSKHTSYVVVDRSTKQEVPILHHACRKRPDLFSSTPMMMVCKRLSATGTGRSANRSLGPMSATNAAPMSCMPMAKLRTARVPRRGHLSGGGGSVGIVPKGGMFMAGNERKKKKRSIQEAMKEQESVPMTRQRGSDIPDMCKKMDICDDKGSIDDMEEDESPGNKQAAVLSKQENMDRLVAMQAFNGSFNFCQALLALLDVSEVSVRDAFKDVEGVSDLVMSTALALTTMQFVLVEFEDTLKLIESKARLWLISNCQNVDKVLRIAKHTLDVAS</sequence>
<reference evidence="4 5" key="1">
    <citation type="submission" date="2011-02" db="EMBL/GenBank/DDBJ databases">
        <title>The Genome Sequence of Sphaeroforma arctica JP610.</title>
        <authorList>
            <consortium name="The Broad Institute Genome Sequencing Platform"/>
            <person name="Russ C."/>
            <person name="Cuomo C."/>
            <person name="Young S.K."/>
            <person name="Zeng Q."/>
            <person name="Gargeya S."/>
            <person name="Alvarado L."/>
            <person name="Berlin A."/>
            <person name="Chapman S.B."/>
            <person name="Chen Z."/>
            <person name="Freedman E."/>
            <person name="Gellesch M."/>
            <person name="Goldberg J."/>
            <person name="Griggs A."/>
            <person name="Gujja S."/>
            <person name="Heilman E."/>
            <person name="Heiman D."/>
            <person name="Howarth C."/>
            <person name="Mehta T."/>
            <person name="Neiman D."/>
            <person name="Pearson M."/>
            <person name="Roberts A."/>
            <person name="Saif S."/>
            <person name="Shea T."/>
            <person name="Shenoy N."/>
            <person name="Sisk P."/>
            <person name="Stolte C."/>
            <person name="Sykes S."/>
            <person name="White J."/>
            <person name="Yandava C."/>
            <person name="Burger G."/>
            <person name="Gray M.W."/>
            <person name="Holland P.W.H."/>
            <person name="King N."/>
            <person name="Lang F.B.F."/>
            <person name="Roger A.J."/>
            <person name="Ruiz-Trillo I."/>
            <person name="Haas B."/>
            <person name="Nusbaum C."/>
            <person name="Birren B."/>
        </authorList>
    </citation>
    <scope>NUCLEOTIDE SEQUENCE [LARGE SCALE GENOMIC DNA]</scope>
    <source>
        <strain evidence="4 5">JP610</strain>
    </source>
</reference>
<evidence type="ECO:0000259" key="2">
    <source>
        <dbReference type="PROSITE" id="PS50234"/>
    </source>
</evidence>
<dbReference type="PROSITE" id="PS51468">
    <property type="entry name" value="VIT"/>
    <property type="match status" value="1"/>
</dbReference>
<dbReference type="OrthoDB" id="1729737at2759"/>
<dbReference type="Proteomes" id="UP000054560">
    <property type="component" value="Unassembled WGS sequence"/>
</dbReference>
<feature type="region of interest" description="Disordered" evidence="1">
    <location>
        <begin position="712"/>
        <end position="744"/>
    </location>
</feature>
<gene>
    <name evidence="4" type="ORF">SARC_05725</name>
</gene>
<dbReference type="PANTHER" id="PTHR45737">
    <property type="entry name" value="VON WILLEBRAND FACTOR A DOMAIN-CONTAINING PROTEIN 5A"/>
    <property type="match status" value="1"/>
</dbReference>
<dbReference type="RefSeq" id="XP_014155878.1">
    <property type="nucleotide sequence ID" value="XM_014300403.1"/>
</dbReference>
<evidence type="ECO:0008006" key="6">
    <source>
        <dbReference type="Google" id="ProtNLM"/>
    </source>
</evidence>
<evidence type="ECO:0000256" key="1">
    <source>
        <dbReference type="SAM" id="MobiDB-lite"/>
    </source>
</evidence>
<organism evidence="4 5">
    <name type="scientific">Sphaeroforma arctica JP610</name>
    <dbReference type="NCBI Taxonomy" id="667725"/>
    <lineage>
        <taxon>Eukaryota</taxon>
        <taxon>Ichthyosporea</taxon>
        <taxon>Ichthyophonida</taxon>
        <taxon>Sphaeroforma</taxon>
    </lineage>
</organism>
<evidence type="ECO:0000313" key="5">
    <source>
        <dbReference type="Proteomes" id="UP000054560"/>
    </source>
</evidence>
<dbReference type="GeneID" id="25906229"/>
<evidence type="ECO:0000313" key="4">
    <source>
        <dbReference type="EMBL" id="KNC81976.1"/>
    </source>
</evidence>
<dbReference type="Pfam" id="PF13768">
    <property type="entry name" value="VWA_3"/>
    <property type="match status" value="1"/>
</dbReference>
<keyword evidence="5" id="KW-1185">Reference proteome</keyword>
<accession>A0A0L0FZI7</accession>
<dbReference type="STRING" id="667725.A0A0L0FZI7"/>
<dbReference type="SUPFAM" id="SSF53300">
    <property type="entry name" value="vWA-like"/>
    <property type="match status" value="1"/>
</dbReference>